<dbReference type="InterPro" id="IPR007076">
    <property type="entry name" value="TfoX_N"/>
</dbReference>
<dbReference type="Gene3D" id="3.30.1460.30">
    <property type="entry name" value="YgaC/TfoX-N like chaperone"/>
    <property type="match status" value="1"/>
</dbReference>
<dbReference type="PANTHER" id="PTHR36121:SF1">
    <property type="entry name" value="PROTEIN SXY"/>
    <property type="match status" value="1"/>
</dbReference>
<dbReference type="SUPFAM" id="SSF159894">
    <property type="entry name" value="YgaC/TfoX-N like"/>
    <property type="match status" value="1"/>
</dbReference>
<evidence type="ECO:0000259" key="1">
    <source>
        <dbReference type="Pfam" id="PF04993"/>
    </source>
</evidence>
<sequence>MDQAAIEDLFAAAPEIAPIRTRGMFGGHGVYAGEAMFGLVAYGELYLKVDDETRPAFEAAGARPFVYEAKGARSVMSYWTLPDAAQDDPDEAARFGRLALAAARRALAARRPRKAPKPRRTGVSP</sequence>
<dbReference type="AlphaFoldDB" id="A0A917V6P8"/>
<reference evidence="2 3" key="1">
    <citation type="journal article" date="2014" name="Int. J. Syst. Evol. Microbiol.">
        <title>Complete genome sequence of Corynebacterium casei LMG S-19264T (=DSM 44701T), isolated from a smear-ripened cheese.</title>
        <authorList>
            <consortium name="US DOE Joint Genome Institute (JGI-PGF)"/>
            <person name="Walter F."/>
            <person name="Albersmeier A."/>
            <person name="Kalinowski J."/>
            <person name="Ruckert C."/>
        </authorList>
    </citation>
    <scope>NUCLEOTIDE SEQUENCE [LARGE SCALE GENOMIC DNA]</scope>
    <source>
        <strain evidence="2 3">CGMCC 1.9161</strain>
    </source>
</reference>
<comment type="caution">
    <text evidence="2">The sequence shown here is derived from an EMBL/GenBank/DDBJ whole genome shotgun (WGS) entry which is preliminary data.</text>
</comment>
<accession>A0A917V6P8</accession>
<evidence type="ECO:0000313" key="3">
    <source>
        <dbReference type="Proteomes" id="UP000600449"/>
    </source>
</evidence>
<dbReference type="Proteomes" id="UP000600449">
    <property type="component" value="Unassembled WGS sequence"/>
</dbReference>
<evidence type="ECO:0000313" key="2">
    <source>
        <dbReference type="EMBL" id="GGK46765.1"/>
    </source>
</evidence>
<organism evidence="2 3">
    <name type="scientific">Salinarimonas ramus</name>
    <dbReference type="NCBI Taxonomy" id="690164"/>
    <lineage>
        <taxon>Bacteria</taxon>
        <taxon>Pseudomonadati</taxon>
        <taxon>Pseudomonadota</taxon>
        <taxon>Alphaproteobacteria</taxon>
        <taxon>Hyphomicrobiales</taxon>
        <taxon>Salinarimonadaceae</taxon>
        <taxon>Salinarimonas</taxon>
    </lineage>
</organism>
<dbReference type="InterPro" id="IPR047525">
    <property type="entry name" value="TfoX-like"/>
</dbReference>
<dbReference type="PANTHER" id="PTHR36121">
    <property type="entry name" value="PROTEIN SXY"/>
    <property type="match status" value="1"/>
</dbReference>
<protein>
    <recommendedName>
        <fullName evidence="1">TfoX N-terminal domain-containing protein</fullName>
    </recommendedName>
</protein>
<dbReference type="EMBL" id="BMMF01000012">
    <property type="protein sequence ID" value="GGK46765.1"/>
    <property type="molecule type" value="Genomic_DNA"/>
</dbReference>
<proteinExistence type="predicted"/>
<keyword evidence="3" id="KW-1185">Reference proteome</keyword>
<dbReference type="Pfam" id="PF04993">
    <property type="entry name" value="TfoX_N"/>
    <property type="match status" value="1"/>
</dbReference>
<name>A0A917V6P8_9HYPH</name>
<feature type="domain" description="TfoX N-terminal" evidence="1">
    <location>
        <begin position="16"/>
        <end position="103"/>
    </location>
</feature>
<gene>
    <name evidence="2" type="ORF">GCM10011322_37310</name>
</gene>
<dbReference type="RefSeq" id="WP_188914772.1">
    <property type="nucleotide sequence ID" value="NZ_BMMF01000012.1"/>
</dbReference>